<dbReference type="EC" id="2.7.13.3" evidence="2"/>
<dbReference type="CDD" id="cd00082">
    <property type="entry name" value="HisKA"/>
    <property type="match status" value="1"/>
</dbReference>
<dbReference type="OrthoDB" id="1933776at2"/>
<dbReference type="InterPro" id="IPR005467">
    <property type="entry name" value="His_kinase_dom"/>
</dbReference>
<dbReference type="SUPFAM" id="SSF47384">
    <property type="entry name" value="Homodimeric domain of signal transducing histidine kinase"/>
    <property type="match status" value="1"/>
</dbReference>
<dbReference type="InterPro" id="IPR050351">
    <property type="entry name" value="BphY/WalK/GraS-like"/>
</dbReference>
<keyword evidence="7" id="KW-1133">Transmembrane helix</keyword>
<dbReference type="SMART" id="SM00387">
    <property type="entry name" value="HATPase_c"/>
    <property type="match status" value="1"/>
</dbReference>
<keyword evidence="10" id="KW-1185">Reference proteome</keyword>
<proteinExistence type="predicted"/>
<dbReference type="Pfam" id="PF00512">
    <property type="entry name" value="HisKA"/>
    <property type="match status" value="1"/>
</dbReference>
<evidence type="ECO:0000256" key="7">
    <source>
        <dbReference type="SAM" id="Phobius"/>
    </source>
</evidence>
<reference evidence="9 10" key="1">
    <citation type="submission" date="2018-11" db="EMBL/GenBank/DDBJ databases">
        <title>Chryseotalea sanarue gen. nov., sp., nov., a member of the family Cytophagaceae, isolated from a brackish lake in Hamamatsu Japan.</title>
        <authorList>
            <person name="Maejima Y."/>
            <person name="Iino T."/>
            <person name="Muraguchi Y."/>
            <person name="Fukuda K."/>
            <person name="Ohkuma M."/>
            <person name="Moriuchi R."/>
            <person name="Dohra H."/>
            <person name="Kimbara K."/>
            <person name="Shintani M."/>
        </authorList>
    </citation>
    <scope>NUCLEOTIDE SEQUENCE [LARGE SCALE GENOMIC DNA]</scope>
    <source>
        <strain evidence="9 10">Ys</strain>
    </source>
</reference>
<comment type="caution">
    <text evidence="9">The sequence shown here is derived from an EMBL/GenBank/DDBJ whole genome shotgun (WGS) entry which is preliminary data.</text>
</comment>
<keyword evidence="7" id="KW-0812">Transmembrane</keyword>
<dbReference type="CDD" id="cd00075">
    <property type="entry name" value="HATPase"/>
    <property type="match status" value="1"/>
</dbReference>
<keyword evidence="4" id="KW-0808">Transferase</keyword>
<evidence type="ECO:0000313" key="10">
    <source>
        <dbReference type="Proteomes" id="UP000288227"/>
    </source>
</evidence>
<keyword evidence="5 9" id="KW-0418">Kinase</keyword>
<gene>
    <name evidence="9" type="ORF">SanaruYs_39300</name>
</gene>
<dbReference type="Proteomes" id="UP000288227">
    <property type="component" value="Unassembled WGS sequence"/>
</dbReference>
<dbReference type="PANTHER" id="PTHR45453:SF1">
    <property type="entry name" value="PHOSPHATE REGULON SENSOR PROTEIN PHOR"/>
    <property type="match status" value="1"/>
</dbReference>
<name>A0A401UFJ5_9BACT</name>
<protein>
    <recommendedName>
        <fullName evidence="2">histidine kinase</fullName>
        <ecNumber evidence="2">2.7.13.3</ecNumber>
    </recommendedName>
</protein>
<dbReference type="SMART" id="SM00388">
    <property type="entry name" value="HisKA"/>
    <property type="match status" value="1"/>
</dbReference>
<evidence type="ECO:0000259" key="8">
    <source>
        <dbReference type="PROSITE" id="PS50109"/>
    </source>
</evidence>
<dbReference type="SUPFAM" id="SSF55874">
    <property type="entry name" value="ATPase domain of HSP90 chaperone/DNA topoisomerase II/histidine kinase"/>
    <property type="match status" value="1"/>
</dbReference>
<keyword evidence="3" id="KW-0597">Phosphoprotein</keyword>
<dbReference type="GO" id="GO:0016036">
    <property type="term" value="P:cellular response to phosphate starvation"/>
    <property type="evidence" value="ECO:0007669"/>
    <property type="project" value="TreeGrafter"/>
</dbReference>
<evidence type="ECO:0000313" key="9">
    <source>
        <dbReference type="EMBL" id="GCC53685.1"/>
    </source>
</evidence>
<dbReference type="Gene3D" id="1.10.287.130">
    <property type="match status" value="1"/>
</dbReference>
<evidence type="ECO:0000256" key="1">
    <source>
        <dbReference type="ARBA" id="ARBA00000085"/>
    </source>
</evidence>
<dbReference type="GO" id="GO:0000155">
    <property type="term" value="F:phosphorelay sensor kinase activity"/>
    <property type="evidence" value="ECO:0007669"/>
    <property type="project" value="InterPro"/>
</dbReference>
<dbReference type="InterPro" id="IPR003661">
    <property type="entry name" value="HisK_dim/P_dom"/>
</dbReference>
<dbReference type="RefSeq" id="WP_127124338.1">
    <property type="nucleotide sequence ID" value="NZ_BHXQ01000010.1"/>
</dbReference>
<evidence type="ECO:0000256" key="4">
    <source>
        <dbReference type="ARBA" id="ARBA00022679"/>
    </source>
</evidence>
<dbReference type="PROSITE" id="PS50109">
    <property type="entry name" value="HIS_KIN"/>
    <property type="match status" value="1"/>
</dbReference>
<dbReference type="Pfam" id="PF02518">
    <property type="entry name" value="HATPase_c"/>
    <property type="match status" value="1"/>
</dbReference>
<evidence type="ECO:0000256" key="5">
    <source>
        <dbReference type="ARBA" id="ARBA00022777"/>
    </source>
</evidence>
<dbReference type="EMBL" id="BHXQ01000010">
    <property type="protein sequence ID" value="GCC53685.1"/>
    <property type="molecule type" value="Genomic_DNA"/>
</dbReference>
<dbReference type="PANTHER" id="PTHR45453">
    <property type="entry name" value="PHOSPHATE REGULON SENSOR PROTEIN PHOR"/>
    <property type="match status" value="1"/>
</dbReference>
<organism evidence="9 10">
    <name type="scientific">Chryseotalea sanaruensis</name>
    <dbReference type="NCBI Taxonomy" id="2482724"/>
    <lineage>
        <taxon>Bacteria</taxon>
        <taxon>Pseudomonadati</taxon>
        <taxon>Bacteroidota</taxon>
        <taxon>Cytophagia</taxon>
        <taxon>Cytophagales</taxon>
        <taxon>Chryseotaleaceae</taxon>
        <taxon>Chryseotalea</taxon>
    </lineage>
</organism>
<dbReference type="PRINTS" id="PR00344">
    <property type="entry name" value="BCTRLSENSOR"/>
</dbReference>
<dbReference type="InterPro" id="IPR004358">
    <property type="entry name" value="Sig_transdc_His_kin-like_C"/>
</dbReference>
<feature type="transmembrane region" description="Helical" evidence="7">
    <location>
        <begin position="239"/>
        <end position="257"/>
    </location>
</feature>
<evidence type="ECO:0000256" key="6">
    <source>
        <dbReference type="ARBA" id="ARBA00023012"/>
    </source>
</evidence>
<dbReference type="Gene3D" id="3.30.565.10">
    <property type="entry name" value="Histidine kinase-like ATPase, C-terminal domain"/>
    <property type="match status" value="1"/>
</dbReference>
<evidence type="ECO:0000256" key="3">
    <source>
        <dbReference type="ARBA" id="ARBA00022553"/>
    </source>
</evidence>
<dbReference type="InterPro" id="IPR036890">
    <property type="entry name" value="HATPase_C_sf"/>
</dbReference>
<dbReference type="GO" id="GO:0004721">
    <property type="term" value="F:phosphoprotein phosphatase activity"/>
    <property type="evidence" value="ECO:0007669"/>
    <property type="project" value="TreeGrafter"/>
</dbReference>
<feature type="domain" description="Histidine kinase" evidence="8">
    <location>
        <begin position="276"/>
        <end position="495"/>
    </location>
</feature>
<dbReference type="FunFam" id="3.30.565.10:FF:000006">
    <property type="entry name" value="Sensor histidine kinase WalK"/>
    <property type="match status" value="1"/>
</dbReference>
<comment type="catalytic activity">
    <reaction evidence="1">
        <text>ATP + protein L-histidine = ADP + protein N-phospho-L-histidine.</text>
        <dbReference type="EC" id="2.7.13.3"/>
    </reaction>
</comment>
<dbReference type="InterPro" id="IPR036097">
    <property type="entry name" value="HisK_dim/P_sf"/>
</dbReference>
<dbReference type="GO" id="GO:0005886">
    <property type="term" value="C:plasma membrane"/>
    <property type="evidence" value="ECO:0007669"/>
    <property type="project" value="TreeGrafter"/>
</dbReference>
<dbReference type="InterPro" id="IPR003594">
    <property type="entry name" value="HATPase_dom"/>
</dbReference>
<accession>A0A401UFJ5</accession>
<dbReference type="AlphaFoldDB" id="A0A401UFJ5"/>
<sequence>MKNSITIALIVFSILLLLALQILWLTNSYEKAYFDLRRDINGVFRNTVYQLRDTVFVSTIQPRIDSIQQGKQIATSRIEAIQMRKLQPDSLVARRAASTVQVYISSSDASDSLIKDLQPFTKSLQNSKGMNRSFTIRIAPDSLNIDSLRKYFKENLYSLSTNLEPIVKVLTTSDFPFNFQSHNSQSTFRWQQENTEVRPNIFLRDSLSTESVRLNPHLRYSASLTGARTLIIKEITPQILFSAILTLTIITAFVFMYRNIRSQQKLMAQKSDFISNITHELKTPVATVSVALEALQNFDVSANPEKSKEYLNIAQHELGRLSAITDNILKTTLLEEGPINIQRQIINLDNIVEKTISSLKLLIEKSNALIKFEKTNDDFQVNGNILHLNNVVSNLIENAIKYSVQHPVITIQLKKEAKVILLSIKDEGPGIAKEYHQKVFEKFFRIPTGNIHNIKGYGLGLSYVSSIVRAHKAQIELISEVNKGCEFLIKFIAASKNVKS</sequence>
<keyword evidence="7" id="KW-0472">Membrane</keyword>
<keyword evidence="6" id="KW-0902">Two-component regulatory system</keyword>
<evidence type="ECO:0000256" key="2">
    <source>
        <dbReference type="ARBA" id="ARBA00012438"/>
    </source>
</evidence>